<evidence type="ECO:0000313" key="10">
    <source>
        <dbReference type="Proteomes" id="UP000034805"/>
    </source>
</evidence>
<evidence type="ECO:0000313" key="9">
    <source>
        <dbReference type="EMBL" id="KPP62075.1"/>
    </source>
</evidence>
<sequence>MGSTGAERRRQATPAATPEGNVVMSFSFESYQLEEEEFQSKDIPDKGILTFTEPVFEEPTPDDRYHGIYFAMLLAGVGFLLPYNSFITDVDYLHQKFEGSSIVFDMSLTYILVALLAVVLNNALVETLGLHTRITVGQFSLNPWVQTAPEAFQEGSGVLTALLCQSLELQGIRCHQPTGLS</sequence>
<protein>
    <submittedName>
        <fullName evidence="9">Uncharacterized protein</fullName>
    </submittedName>
</protein>
<comment type="subcellular location">
    <subcellularLocation>
        <location evidence="1">Membrane</location>
        <topology evidence="1">Multi-pass membrane protein</topology>
    </subcellularLocation>
</comment>
<evidence type="ECO:0000256" key="6">
    <source>
        <dbReference type="ARBA" id="ARBA00023136"/>
    </source>
</evidence>
<keyword evidence="5 8" id="KW-1133">Transmembrane helix</keyword>
<feature type="region of interest" description="Disordered" evidence="7">
    <location>
        <begin position="1"/>
        <end position="20"/>
    </location>
</feature>
<dbReference type="PANTHER" id="PTHR10332:SF10">
    <property type="entry name" value="EQUILIBRATIVE NUCLEOSIDE TRANSPORTER 4"/>
    <property type="match status" value="1"/>
</dbReference>
<evidence type="ECO:0000256" key="2">
    <source>
        <dbReference type="ARBA" id="ARBA00007965"/>
    </source>
</evidence>
<keyword evidence="4 8" id="KW-0812">Transmembrane</keyword>
<organism evidence="9 10">
    <name type="scientific">Scleropages formosus</name>
    <name type="common">Asian bonytongue</name>
    <name type="synonym">Osteoglossum formosum</name>
    <dbReference type="NCBI Taxonomy" id="113540"/>
    <lineage>
        <taxon>Eukaryota</taxon>
        <taxon>Metazoa</taxon>
        <taxon>Chordata</taxon>
        <taxon>Craniata</taxon>
        <taxon>Vertebrata</taxon>
        <taxon>Euteleostomi</taxon>
        <taxon>Actinopterygii</taxon>
        <taxon>Neopterygii</taxon>
        <taxon>Teleostei</taxon>
        <taxon>Osteoglossocephala</taxon>
        <taxon>Osteoglossomorpha</taxon>
        <taxon>Osteoglossiformes</taxon>
        <taxon>Osteoglossidae</taxon>
        <taxon>Scleropages</taxon>
    </lineage>
</organism>
<dbReference type="EMBL" id="JARO02008994">
    <property type="protein sequence ID" value="KPP62075.1"/>
    <property type="molecule type" value="Genomic_DNA"/>
</dbReference>
<evidence type="ECO:0000256" key="3">
    <source>
        <dbReference type="ARBA" id="ARBA00022448"/>
    </source>
</evidence>
<dbReference type="AlphaFoldDB" id="A0A0P7WM01"/>
<dbReference type="PANTHER" id="PTHR10332">
    <property type="entry name" value="EQUILIBRATIVE NUCLEOSIDE TRANSPORTER"/>
    <property type="match status" value="1"/>
</dbReference>
<evidence type="ECO:0000256" key="4">
    <source>
        <dbReference type="ARBA" id="ARBA00022692"/>
    </source>
</evidence>
<dbReference type="GO" id="GO:0008504">
    <property type="term" value="F:monoamine transmembrane transporter activity"/>
    <property type="evidence" value="ECO:0007669"/>
    <property type="project" value="TreeGrafter"/>
</dbReference>
<keyword evidence="6 8" id="KW-0472">Membrane</keyword>
<comment type="similarity">
    <text evidence="2">Belongs to the SLC29A/ENT transporter (TC 2.A.57) family.</text>
</comment>
<comment type="caution">
    <text evidence="9">The sequence shown here is derived from an EMBL/GenBank/DDBJ whole genome shotgun (WGS) entry which is preliminary data.</text>
</comment>
<evidence type="ECO:0000256" key="5">
    <source>
        <dbReference type="ARBA" id="ARBA00022989"/>
    </source>
</evidence>
<dbReference type="GO" id="GO:0005886">
    <property type="term" value="C:plasma membrane"/>
    <property type="evidence" value="ECO:0007669"/>
    <property type="project" value="TreeGrafter"/>
</dbReference>
<name>A0A0P7WM01_SCLFO</name>
<feature type="compositionally biased region" description="Basic and acidic residues" evidence="7">
    <location>
        <begin position="1"/>
        <end position="10"/>
    </location>
</feature>
<reference evidence="9 10" key="1">
    <citation type="submission" date="2015-08" db="EMBL/GenBank/DDBJ databases">
        <title>The genome of the Asian arowana (Scleropages formosus).</title>
        <authorList>
            <person name="Tan M.H."/>
            <person name="Gan H.M."/>
            <person name="Croft L.J."/>
            <person name="Austin C.M."/>
        </authorList>
    </citation>
    <scope>NUCLEOTIDE SEQUENCE [LARGE SCALE GENOMIC DNA]</scope>
    <source>
        <strain evidence="9">Aro1</strain>
    </source>
</reference>
<evidence type="ECO:0000256" key="1">
    <source>
        <dbReference type="ARBA" id="ARBA00004141"/>
    </source>
</evidence>
<evidence type="ECO:0000256" key="8">
    <source>
        <dbReference type="SAM" id="Phobius"/>
    </source>
</evidence>
<feature type="transmembrane region" description="Helical" evidence="8">
    <location>
        <begin position="68"/>
        <end position="87"/>
    </location>
</feature>
<evidence type="ECO:0000256" key="7">
    <source>
        <dbReference type="SAM" id="MobiDB-lite"/>
    </source>
</evidence>
<gene>
    <name evidence="9" type="ORF">Z043_119763</name>
</gene>
<proteinExistence type="inferred from homology"/>
<accession>A0A0P7WM01</accession>
<dbReference type="GO" id="GO:0005337">
    <property type="term" value="F:nucleoside transmembrane transporter activity"/>
    <property type="evidence" value="ECO:0007669"/>
    <property type="project" value="InterPro"/>
</dbReference>
<feature type="transmembrane region" description="Helical" evidence="8">
    <location>
        <begin position="107"/>
        <end position="125"/>
    </location>
</feature>
<dbReference type="InterPro" id="IPR002259">
    <property type="entry name" value="Eqnu_transpt"/>
</dbReference>
<keyword evidence="3" id="KW-0813">Transport</keyword>
<dbReference type="Proteomes" id="UP000034805">
    <property type="component" value="Unassembled WGS sequence"/>
</dbReference>